<evidence type="ECO:0000313" key="2">
    <source>
        <dbReference type="Proteomes" id="UP001551584"/>
    </source>
</evidence>
<accession>A0ABV3EY66</accession>
<proteinExistence type="predicted"/>
<dbReference type="InterPro" id="IPR054202">
    <property type="entry name" value="DUF6907"/>
</dbReference>
<dbReference type="RefSeq" id="WP_359277332.1">
    <property type="nucleotide sequence ID" value="NZ_JBEZNA010000098.1"/>
</dbReference>
<keyword evidence="2" id="KW-1185">Reference proteome</keyword>
<sequence>MANHAISASMDAASPIVKPGFRLVPATIGRPEAPRRVWIECPTFCTVNHAADRQIAVEDVWHSGDMTSLEVPAADGNVELLALARMGLDDYSTDPAVRAPHLFVEDAGTGEGAYLDADAAEQFADNLVAFAAKVREMARACRIPKTGVTLAKVTPLHTRGGAA</sequence>
<gene>
    <name evidence="1" type="ORF">AB0D95_27945</name>
</gene>
<dbReference type="EMBL" id="JBEZNA010000098">
    <property type="protein sequence ID" value="MEU9581056.1"/>
    <property type="molecule type" value="Genomic_DNA"/>
</dbReference>
<dbReference type="Pfam" id="PF21848">
    <property type="entry name" value="DUF6907"/>
    <property type="match status" value="1"/>
</dbReference>
<organism evidence="1 2">
    <name type="scientific">Streptomyces chilikensis</name>
    <dbReference type="NCBI Taxonomy" id="1194079"/>
    <lineage>
        <taxon>Bacteria</taxon>
        <taxon>Bacillati</taxon>
        <taxon>Actinomycetota</taxon>
        <taxon>Actinomycetes</taxon>
        <taxon>Kitasatosporales</taxon>
        <taxon>Streptomycetaceae</taxon>
        <taxon>Streptomyces</taxon>
    </lineage>
</organism>
<dbReference type="Proteomes" id="UP001551584">
    <property type="component" value="Unassembled WGS sequence"/>
</dbReference>
<reference evidence="1 2" key="1">
    <citation type="submission" date="2024-06" db="EMBL/GenBank/DDBJ databases">
        <title>The Natural Products Discovery Center: Release of the First 8490 Sequenced Strains for Exploring Actinobacteria Biosynthetic Diversity.</title>
        <authorList>
            <person name="Kalkreuter E."/>
            <person name="Kautsar S.A."/>
            <person name="Yang D."/>
            <person name="Bader C.D."/>
            <person name="Teijaro C.N."/>
            <person name="Fluegel L."/>
            <person name="Davis C.M."/>
            <person name="Simpson J.R."/>
            <person name="Lauterbach L."/>
            <person name="Steele A.D."/>
            <person name="Gui C."/>
            <person name="Meng S."/>
            <person name="Li G."/>
            <person name="Viehrig K."/>
            <person name="Ye F."/>
            <person name="Su P."/>
            <person name="Kiefer A.F."/>
            <person name="Nichols A."/>
            <person name="Cepeda A.J."/>
            <person name="Yan W."/>
            <person name="Fan B."/>
            <person name="Jiang Y."/>
            <person name="Adhikari A."/>
            <person name="Zheng C.-J."/>
            <person name="Schuster L."/>
            <person name="Cowan T.M."/>
            <person name="Smanski M.J."/>
            <person name="Chevrette M.G."/>
            <person name="De Carvalho L.P.S."/>
            <person name="Shen B."/>
        </authorList>
    </citation>
    <scope>NUCLEOTIDE SEQUENCE [LARGE SCALE GENOMIC DNA]</scope>
    <source>
        <strain evidence="1 2">NPDC048117</strain>
    </source>
</reference>
<evidence type="ECO:0000313" key="1">
    <source>
        <dbReference type="EMBL" id="MEU9581056.1"/>
    </source>
</evidence>
<comment type="caution">
    <text evidence="1">The sequence shown here is derived from an EMBL/GenBank/DDBJ whole genome shotgun (WGS) entry which is preliminary data.</text>
</comment>
<protein>
    <submittedName>
        <fullName evidence="1">Uncharacterized protein</fullName>
    </submittedName>
</protein>
<name>A0ABV3EY66_9ACTN</name>